<name>A0A5J4U6G1_9EUKA</name>
<dbReference type="EMBL" id="SNRW01019977">
    <property type="protein sequence ID" value="KAA6365874.1"/>
    <property type="molecule type" value="Genomic_DNA"/>
</dbReference>
<sequence>MQPPKVGYDSFEIIDKLEGGAQGRTYFVKLKETGVHYAMNSVKCVLYIPFKITQTCPWLWNTVKMGTFSK</sequence>
<dbReference type="InterPro" id="IPR011009">
    <property type="entry name" value="Kinase-like_dom_sf"/>
</dbReference>
<dbReference type="OrthoDB" id="68483at2759"/>
<evidence type="ECO:0000313" key="2">
    <source>
        <dbReference type="Proteomes" id="UP000324800"/>
    </source>
</evidence>
<proteinExistence type="predicted"/>
<reference evidence="1 2" key="1">
    <citation type="submission" date="2019-03" db="EMBL/GenBank/DDBJ databases">
        <title>Single cell metagenomics reveals metabolic interactions within the superorganism composed of flagellate Streblomastix strix and complex community of Bacteroidetes bacteria on its surface.</title>
        <authorList>
            <person name="Treitli S.C."/>
            <person name="Kolisko M."/>
            <person name="Husnik F."/>
            <person name="Keeling P."/>
            <person name="Hampl V."/>
        </authorList>
    </citation>
    <scope>NUCLEOTIDE SEQUENCE [LARGE SCALE GENOMIC DNA]</scope>
    <source>
        <strain evidence="1">ST1C</strain>
    </source>
</reference>
<accession>A0A5J4U6G1</accession>
<organism evidence="1 2">
    <name type="scientific">Streblomastix strix</name>
    <dbReference type="NCBI Taxonomy" id="222440"/>
    <lineage>
        <taxon>Eukaryota</taxon>
        <taxon>Metamonada</taxon>
        <taxon>Preaxostyla</taxon>
        <taxon>Oxymonadida</taxon>
        <taxon>Streblomastigidae</taxon>
        <taxon>Streblomastix</taxon>
    </lineage>
</organism>
<gene>
    <name evidence="1" type="ORF">EZS28_038599</name>
</gene>
<comment type="caution">
    <text evidence="1">The sequence shown here is derived from an EMBL/GenBank/DDBJ whole genome shotgun (WGS) entry which is preliminary data.</text>
</comment>
<dbReference type="SUPFAM" id="SSF56112">
    <property type="entry name" value="Protein kinase-like (PK-like)"/>
    <property type="match status" value="1"/>
</dbReference>
<protein>
    <recommendedName>
        <fullName evidence="3">Protein kinase domain-containing protein</fullName>
    </recommendedName>
</protein>
<dbReference type="Proteomes" id="UP000324800">
    <property type="component" value="Unassembled WGS sequence"/>
</dbReference>
<dbReference type="AlphaFoldDB" id="A0A5J4U6G1"/>
<evidence type="ECO:0000313" key="1">
    <source>
        <dbReference type="EMBL" id="KAA6365874.1"/>
    </source>
</evidence>
<evidence type="ECO:0008006" key="3">
    <source>
        <dbReference type="Google" id="ProtNLM"/>
    </source>
</evidence>